<organism evidence="1 2">
    <name type="scientific">Irpex rosettiformis</name>
    <dbReference type="NCBI Taxonomy" id="378272"/>
    <lineage>
        <taxon>Eukaryota</taxon>
        <taxon>Fungi</taxon>
        <taxon>Dikarya</taxon>
        <taxon>Basidiomycota</taxon>
        <taxon>Agaricomycotina</taxon>
        <taxon>Agaricomycetes</taxon>
        <taxon>Polyporales</taxon>
        <taxon>Irpicaceae</taxon>
        <taxon>Irpex</taxon>
    </lineage>
</organism>
<evidence type="ECO:0000313" key="1">
    <source>
        <dbReference type="EMBL" id="KAI0087422.1"/>
    </source>
</evidence>
<keyword evidence="2" id="KW-1185">Reference proteome</keyword>
<dbReference type="Proteomes" id="UP001055072">
    <property type="component" value="Unassembled WGS sequence"/>
</dbReference>
<name>A0ACB8TZA2_9APHY</name>
<dbReference type="EMBL" id="MU274918">
    <property type="protein sequence ID" value="KAI0087422.1"/>
    <property type="molecule type" value="Genomic_DNA"/>
</dbReference>
<proteinExistence type="predicted"/>
<gene>
    <name evidence="1" type="ORF">BDY19DRAFT_893145</name>
</gene>
<comment type="caution">
    <text evidence="1">The sequence shown here is derived from an EMBL/GenBank/DDBJ whole genome shotgun (WGS) entry which is preliminary data.</text>
</comment>
<evidence type="ECO:0000313" key="2">
    <source>
        <dbReference type="Proteomes" id="UP001055072"/>
    </source>
</evidence>
<sequence>MYAHGTSAHHIPQPPHSAGTAYKGKCNPTCLRAAIDPHQIPSPIEVVEADREIWEGKTYMTLPGSHVPLSTTDYVAFDQGNSTPKFIRMSTWNVPSTSRLASECEIPIAAVIQPFADQNPREEPVPVVDTGPIGPVRCDRCRGYINPWCAWTAGGANWKCNLCQHENQVTSEYFCNLDANLMRLDHLQRPELNKGTVDFIVPKEYWAPHPPPRIKPLYQPIAGFREAEKRKPSPMDYVFAIEVTADALSSGFTEQACGSLLHVLYGNESADPSSQPCIPTHARISILTFGNTVNFYNLSSLLDQASMVVVPDIDDVFVPVLDGLFVDPVESREVVQKLLNAIPTQAPEYDSCLCAAVAGSMGALLGRGGQVVVFAATLPTIGPGALKPREDESALYDTEKETQLYLPRNEDWDEISQQCSDEGIGVSMFLGMHKPIDVATIGRAVSTSGGELFFHPRFEPHRDGRAFESQLRHVISRTTVYHCAMRVRCSSGLRVASQYGNFYDNAAGDLDFGTLDADKAMCVSFTHSGTLDERQYAFLQSAVLYTTADGQRRVRTCNLALQVVALAGNVFRFADLDTTVSYLLREAVSRLSSQKIAYLQEELTEKCSAILLGYRRNCAAATAPSQLIIPEAFRALPVFTLAMMKSKPLKARNVTSDVRNYWVHKFMGMSVRSIMHHLYPRLLALHDLDDEIALPKPGSDGIELPSLMRNSHLFMVGNGAYLIDNEDIMILWIGQSVSPQILTDLLGVDDLSAVDRNLTALPRLSSRLSAQVHNILTSRLAQRGREPRFAVARQNMDGIELEFSDMLVEDQNNAAMSYLDYLCVVHKQISTVLTTGGSISGSSGFRGSIW</sequence>
<protein>
    <submittedName>
        <fullName evidence="1">Uncharacterized protein</fullName>
    </submittedName>
</protein>
<reference evidence="1" key="1">
    <citation type="journal article" date="2021" name="Environ. Microbiol.">
        <title>Gene family expansions and transcriptome signatures uncover fungal adaptations to wood decay.</title>
        <authorList>
            <person name="Hage H."/>
            <person name="Miyauchi S."/>
            <person name="Viragh M."/>
            <person name="Drula E."/>
            <person name="Min B."/>
            <person name="Chaduli D."/>
            <person name="Navarro D."/>
            <person name="Favel A."/>
            <person name="Norest M."/>
            <person name="Lesage-Meessen L."/>
            <person name="Balint B."/>
            <person name="Merenyi Z."/>
            <person name="de Eugenio L."/>
            <person name="Morin E."/>
            <person name="Martinez A.T."/>
            <person name="Baldrian P."/>
            <person name="Stursova M."/>
            <person name="Martinez M.J."/>
            <person name="Novotny C."/>
            <person name="Magnuson J.K."/>
            <person name="Spatafora J.W."/>
            <person name="Maurice S."/>
            <person name="Pangilinan J."/>
            <person name="Andreopoulos W."/>
            <person name="LaButti K."/>
            <person name="Hundley H."/>
            <person name="Na H."/>
            <person name="Kuo A."/>
            <person name="Barry K."/>
            <person name="Lipzen A."/>
            <person name="Henrissat B."/>
            <person name="Riley R."/>
            <person name="Ahrendt S."/>
            <person name="Nagy L.G."/>
            <person name="Grigoriev I.V."/>
            <person name="Martin F."/>
            <person name="Rosso M.N."/>
        </authorList>
    </citation>
    <scope>NUCLEOTIDE SEQUENCE</scope>
    <source>
        <strain evidence="1">CBS 384.51</strain>
    </source>
</reference>
<accession>A0ACB8TZA2</accession>